<keyword evidence="2" id="KW-1133">Transmembrane helix</keyword>
<dbReference type="RefSeq" id="XP_660526.1">
    <property type="nucleotide sequence ID" value="XM_655434.1"/>
</dbReference>
<gene>
    <name evidence="4" type="ORF">ANIA_02922</name>
</gene>
<accession>Q5B958</accession>
<feature type="region of interest" description="Disordered" evidence="1">
    <location>
        <begin position="127"/>
        <end position="170"/>
    </location>
</feature>
<dbReference type="AlphaFoldDB" id="Q5B958"/>
<feature type="transmembrane region" description="Helical" evidence="2">
    <location>
        <begin position="182"/>
        <end position="203"/>
    </location>
</feature>
<proteinExistence type="predicted"/>
<reference evidence="5" key="2">
    <citation type="journal article" date="2009" name="Fungal Genet. Biol.">
        <title>The 2008 update of the Aspergillus nidulans genome annotation: a community effort.</title>
        <authorList>
            <person name="Wortman J.R."/>
            <person name="Gilsenan J.M."/>
            <person name="Joardar V."/>
            <person name="Deegan J."/>
            <person name="Clutterbuck J."/>
            <person name="Andersen M.R."/>
            <person name="Archer D."/>
            <person name="Bencina M."/>
            <person name="Braus G."/>
            <person name="Coutinho P."/>
            <person name="von Dohren H."/>
            <person name="Doonan J."/>
            <person name="Driessen A.J."/>
            <person name="Durek P."/>
            <person name="Espeso E."/>
            <person name="Fekete E."/>
            <person name="Flipphi M."/>
            <person name="Estrada C.G."/>
            <person name="Geysens S."/>
            <person name="Goldman G."/>
            <person name="de Groot P.W."/>
            <person name="Hansen K."/>
            <person name="Harris S.D."/>
            <person name="Heinekamp T."/>
            <person name="Helmstaedt K."/>
            <person name="Henrissat B."/>
            <person name="Hofmann G."/>
            <person name="Homan T."/>
            <person name="Horio T."/>
            <person name="Horiuchi H."/>
            <person name="James S."/>
            <person name="Jones M."/>
            <person name="Karaffa L."/>
            <person name="Karanyi Z."/>
            <person name="Kato M."/>
            <person name="Keller N."/>
            <person name="Kelly D.E."/>
            <person name="Kiel J.A."/>
            <person name="Kim J.M."/>
            <person name="van der Klei I.J."/>
            <person name="Klis F.M."/>
            <person name="Kovalchuk A."/>
            <person name="Krasevec N."/>
            <person name="Kubicek C.P."/>
            <person name="Liu B."/>
            <person name="Maccabe A."/>
            <person name="Meyer V."/>
            <person name="Mirabito P."/>
            <person name="Miskei M."/>
            <person name="Mos M."/>
            <person name="Mullins J."/>
            <person name="Nelson D.R."/>
            <person name="Nielsen J."/>
            <person name="Oakley B.R."/>
            <person name="Osmani S.A."/>
            <person name="Pakula T."/>
            <person name="Paszewski A."/>
            <person name="Paulsen I."/>
            <person name="Pilsyk S."/>
            <person name="Pocsi I."/>
            <person name="Punt P.J."/>
            <person name="Ram A.F."/>
            <person name="Ren Q."/>
            <person name="Robellet X."/>
            <person name="Robson G."/>
            <person name="Seiboth B."/>
            <person name="van Solingen P."/>
            <person name="Specht T."/>
            <person name="Sun J."/>
            <person name="Taheri-Talesh N."/>
            <person name="Takeshita N."/>
            <person name="Ussery D."/>
            <person name="vanKuyk P.A."/>
            <person name="Visser H."/>
            <person name="van de Vondervoort P.J."/>
            <person name="de Vries R.P."/>
            <person name="Walton J."/>
            <person name="Xiang X."/>
            <person name="Xiong Y."/>
            <person name="Zeng A.P."/>
            <person name="Brandt B.W."/>
            <person name="Cornell M.J."/>
            <person name="van den Hondel C.A."/>
            <person name="Visser J."/>
            <person name="Oliver S.G."/>
            <person name="Turner G."/>
        </authorList>
    </citation>
    <scope>GENOME REANNOTATION</scope>
    <source>
        <strain evidence="5">FGSC A4 / ATCC 38163 / CBS 112.46 / NRRL 194 / M139</strain>
    </source>
</reference>
<accession>C8VJ60</accession>
<evidence type="ECO:0000256" key="1">
    <source>
        <dbReference type="SAM" id="MobiDB-lite"/>
    </source>
</evidence>
<organism evidence="4 5">
    <name type="scientific">Emericella nidulans (strain FGSC A4 / ATCC 38163 / CBS 112.46 / NRRL 194 / M139)</name>
    <name type="common">Aspergillus nidulans</name>
    <dbReference type="NCBI Taxonomy" id="227321"/>
    <lineage>
        <taxon>Eukaryota</taxon>
        <taxon>Fungi</taxon>
        <taxon>Dikarya</taxon>
        <taxon>Ascomycota</taxon>
        <taxon>Pezizomycotina</taxon>
        <taxon>Eurotiomycetes</taxon>
        <taxon>Eurotiomycetidae</taxon>
        <taxon>Eurotiales</taxon>
        <taxon>Aspergillaceae</taxon>
        <taxon>Aspergillus</taxon>
        <taxon>Aspergillus subgen. Nidulantes</taxon>
    </lineage>
</organism>
<feature type="compositionally biased region" description="Low complexity" evidence="1">
    <location>
        <begin position="133"/>
        <end position="154"/>
    </location>
</feature>
<evidence type="ECO:0000256" key="2">
    <source>
        <dbReference type="SAM" id="Phobius"/>
    </source>
</evidence>
<dbReference type="EMBL" id="BN001306">
    <property type="protein sequence ID" value="CBF83743.1"/>
    <property type="molecule type" value="Genomic_DNA"/>
</dbReference>
<keyword evidence="3" id="KW-0732">Signal</keyword>
<dbReference type="KEGG" id="ani:ANIA_02922"/>
<dbReference type="Proteomes" id="UP000000560">
    <property type="component" value="Chromosome VI"/>
</dbReference>
<evidence type="ECO:0000313" key="4">
    <source>
        <dbReference type="EMBL" id="CBF83743.1"/>
    </source>
</evidence>
<dbReference type="GeneID" id="2874387"/>
<protein>
    <recommendedName>
        <fullName evidence="6">Mid2 domain-containing protein</fullName>
    </recommendedName>
</protein>
<feature type="signal peptide" evidence="3">
    <location>
        <begin position="1"/>
        <end position="17"/>
    </location>
</feature>
<name>Q5B958_EMENI</name>
<dbReference type="OrthoDB" id="5390143at2759"/>
<evidence type="ECO:0000256" key="3">
    <source>
        <dbReference type="SAM" id="SignalP"/>
    </source>
</evidence>
<dbReference type="HOGENOM" id="CLU_871623_0_0_1"/>
<sequence>MLYLLLFITILTVTTRAADDDNHFTNPSSWTGINPEWKLGEEQVIAWETTLEVFNISFWQQSLFQQTAASQGNVYSKIHASDKVTNFSWVVQLYGFDLDYSNVFFFWINSDTPEGFTSAYFNITEPDPPSTGTDNATLSTASSNATSTTSSNTSPVITDPSISSLPQAADEREPGLTTTAKVALGVGLGVGLPILGALAVLIWQRSQSIDGTLKGDNGFRQPGVAELLGGILYKCQLRVEFWSKTLIYSQWDGFALDQIKFSQWPSPLSRKKGVTLLDATANAAFDVYTIVDNPESVPMAKPQCFWKSAALTSVAHLFA</sequence>
<evidence type="ECO:0000313" key="5">
    <source>
        <dbReference type="Proteomes" id="UP000000560"/>
    </source>
</evidence>
<feature type="chain" id="PRO_5010168536" description="Mid2 domain-containing protein" evidence="3">
    <location>
        <begin position="18"/>
        <end position="319"/>
    </location>
</feature>
<keyword evidence="2" id="KW-0812">Transmembrane</keyword>
<dbReference type="OMA" id="MAGQPWV"/>
<keyword evidence="5" id="KW-1185">Reference proteome</keyword>
<evidence type="ECO:0008006" key="6">
    <source>
        <dbReference type="Google" id="ProtNLM"/>
    </source>
</evidence>
<keyword evidence="2" id="KW-0472">Membrane</keyword>
<dbReference type="eggNOG" id="ENOG502SWSF">
    <property type="taxonomic scope" value="Eukaryota"/>
</dbReference>
<reference evidence="5" key="1">
    <citation type="journal article" date="2005" name="Nature">
        <title>Sequencing of Aspergillus nidulans and comparative analysis with A. fumigatus and A. oryzae.</title>
        <authorList>
            <person name="Galagan J.E."/>
            <person name="Calvo S.E."/>
            <person name="Cuomo C."/>
            <person name="Ma L.J."/>
            <person name="Wortman J.R."/>
            <person name="Batzoglou S."/>
            <person name="Lee S.I."/>
            <person name="Basturkmen M."/>
            <person name="Spevak C.C."/>
            <person name="Clutterbuck J."/>
            <person name="Kapitonov V."/>
            <person name="Jurka J."/>
            <person name="Scazzocchio C."/>
            <person name="Farman M."/>
            <person name="Butler J."/>
            <person name="Purcell S."/>
            <person name="Harris S."/>
            <person name="Braus G.H."/>
            <person name="Draht O."/>
            <person name="Busch S."/>
            <person name="D'Enfert C."/>
            <person name="Bouchier C."/>
            <person name="Goldman G.H."/>
            <person name="Bell-Pedersen D."/>
            <person name="Griffiths-Jones S."/>
            <person name="Doonan J.H."/>
            <person name="Yu J."/>
            <person name="Vienken K."/>
            <person name="Pain A."/>
            <person name="Freitag M."/>
            <person name="Selker E.U."/>
            <person name="Archer D.B."/>
            <person name="Penalva M.A."/>
            <person name="Oakley B.R."/>
            <person name="Momany M."/>
            <person name="Tanaka T."/>
            <person name="Kumagai T."/>
            <person name="Asai K."/>
            <person name="Machida M."/>
            <person name="Nierman W.C."/>
            <person name="Denning D.W."/>
            <person name="Caddick M."/>
            <person name="Hynes M."/>
            <person name="Paoletti M."/>
            <person name="Fischer R."/>
            <person name="Miller B."/>
            <person name="Dyer P."/>
            <person name="Sachs M.S."/>
            <person name="Osmani S.A."/>
            <person name="Birren B.W."/>
        </authorList>
    </citation>
    <scope>NUCLEOTIDE SEQUENCE [LARGE SCALE GENOMIC DNA]</scope>
    <source>
        <strain evidence="5">FGSC A4 / ATCC 38163 / CBS 112.46 / NRRL 194 / M139</strain>
    </source>
</reference>
<dbReference type="InParanoid" id="Q5B958"/>